<dbReference type="EMBL" id="JAUKVY010000011">
    <property type="protein sequence ID" value="MDO1533927.1"/>
    <property type="molecule type" value="Genomic_DNA"/>
</dbReference>
<evidence type="ECO:0000259" key="1">
    <source>
        <dbReference type="Pfam" id="PF12680"/>
    </source>
</evidence>
<dbReference type="SUPFAM" id="SSF54427">
    <property type="entry name" value="NTF2-like"/>
    <property type="match status" value="1"/>
</dbReference>
<dbReference type="Proteomes" id="UP001169027">
    <property type="component" value="Unassembled WGS sequence"/>
</dbReference>
<proteinExistence type="predicted"/>
<dbReference type="Pfam" id="PF12680">
    <property type="entry name" value="SnoaL_2"/>
    <property type="match status" value="1"/>
</dbReference>
<accession>A0ABT8S6U0</accession>
<comment type="caution">
    <text evidence="2">The sequence shown here is derived from an EMBL/GenBank/DDBJ whole genome shotgun (WGS) entry which is preliminary data.</text>
</comment>
<name>A0ABT8S6U0_9BURK</name>
<dbReference type="InterPro" id="IPR037401">
    <property type="entry name" value="SnoaL-like"/>
</dbReference>
<dbReference type="InterPro" id="IPR032710">
    <property type="entry name" value="NTF2-like_dom_sf"/>
</dbReference>
<protein>
    <submittedName>
        <fullName evidence="2">Nuclear transport factor 2 family protein</fullName>
    </submittedName>
</protein>
<organism evidence="2 3">
    <name type="scientific">Variovorax ginsengisoli</name>
    <dbReference type="NCBI Taxonomy" id="363844"/>
    <lineage>
        <taxon>Bacteria</taxon>
        <taxon>Pseudomonadati</taxon>
        <taxon>Pseudomonadota</taxon>
        <taxon>Betaproteobacteria</taxon>
        <taxon>Burkholderiales</taxon>
        <taxon>Comamonadaceae</taxon>
        <taxon>Variovorax</taxon>
    </lineage>
</organism>
<feature type="domain" description="SnoaL-like" evidence="1">
    <location>
        <begin position="8"/>
        <end position="113"/>
    </location>
</feature>
<dbReference type="Gene3D" id="3.10.450.50">
    <property type="match status" value="1"/>
</dbReference>
<evidence type="ECO:0000313" key="3">
    <source>
        <dbReference type="Proteomes" id="UP001169027"/>
    </source>
</evidence>
<reference evidence="2" key="1">
    <citation type="submission" date="2023-06" db="EMBL/GenBank/DDBJ databases">
        <authorList>
            <person name="Jiang Y."/>
            <person name="Liu Q."/>
        </authorList>
    </citation>
    <scope>NUCLEOTIDE SEQUENCE</scope>
    <source>
        <strain evidence="2">CGMCC 1.12090</strain>
    </source>
</reference>
<keyword evidence="3" id="KW-1185">Reference proteome</keyword>
<gene>
    <name evidence="2" type="ORF">Q2T77_16695</name>
</gene>
<evidence type="ECO:0000313" key="2">
    <source>
        <dbReference type="EMBL" id="MDO1533927.1"/>
    </source>
</evidence>
<sequence>MSPTEQTLRRFYDAFARLDADTMAACYAPDARFDDEAFSLRGAREVGGMWKMLCSGTQAKGASVWKLDYRDVEADAAGGKAHWDAHYLFSATGRIVDNAIDSRFTFTPAGLIATQRDRFDFWRWSRQALGAPGLLLGWSPMLKKKVRATAAANLQAFLARNP</sequence>
<dbReference type="RefSeq" id="WP_301810987.1">
    <property type="nucleotide sequence ID" value="NZ_JAUJZH010000011.1"/>
</dbReference>